<gene>
    <name evidence="2" type="ORF">HYN69_19660</name>
</gene>
<sequence length="86" mass="10137">MFDSGVQLEIFPTTLDLRRIDLALNMRRYYRLSVQRDLFGRACLIREWGRIGARGQSLIESHEDEGRAITSLMRLAAHKQRRGYQR</sequence>
<dbReference type="Gene3D" id="2.20.140.10">
    <property type="entry name" value="WGR domain"/>
    <property type="match status" value="1"/>
</dbReference>
<dbReference type="CDD" id="cd07996">
    <property type="entry name" value="WGR_MMR_like"/>
    <property type="match status" value="1"/>
</dbReference>
<dbReference type="InterPro" id="IPR049809">
    <property type="entry name" value="YehF/YfeS-like_WGR"/>
</dbReference>
<dbReference type="OrthoDB" id="5801306at2"/>
<dbReference type="InterPro" id="IPR036930">
    <property type="entry name" value="WGR_dom_sf"/>
</dbReference>
<dbReference type="AlphaFoldDB" id="A0A2S0USK3"/>
<keyword evidence="2" id="KW-0614">Plasmid</keyword>
<dbReference type="InterPro" id="IPR008893">
    <property type="entry name" value="WGR_domain"/>
</dbReference>
<dbReference type="SMART" id="SM00773">
    <property type="entry name" value="WGR"/>
    <property type="match status" value="1"/>
</dbReference>
<geneLocation type="plasmid" evidence="2">
    <name>unnamed2</name>
</geneLocation>
<dbReference type="EMBL" id="CP028920">
    <property type="protein sequence ID" value="AWB50799.1"/>
    <property type="molecule type" value="Genomic_DNA"/>
</dbReference>
<dbReference type="KEGG" id="geh:HYN69_19660"/>
<evidence type="ECO:0000259" key="1">
    <source>
        <dbReference type="PROSITE" id="PS51977"/>
    </source>
</evidence>
<accession>A0A2S0USK3</accession>
<dbReference type="RefSeq" id="WP_108437599.1">
    <property type="nucleotide sequence ID" value="NZ_CP028920.1"/>
</dbReference>
<evidence type="ECO:0000313" key="2">
    <source>
        <dbReference type="EMBL" id="AWB50799.1"/>
    </source>
</evidence>
<dbReference type="Proteomes" id="UP000244496">
    <property type="component" value="Plasmid unnamed2"/>
</dbReference>
<protein>
    <submittedName>
        <fullName evidence="2">Polymerase</fullName>
    </submittedName>
</protein>
<dbReference type="Pfam" id="PF05406">
    <property type="entry name" value="WGR"/>
    <property type="match status" value="1"/>
</dbReference>
<reference evidence="2 3" key="1">
    <citation type="submission" date="2018-04" db="EMBL/GenBank/DDBJ databases">
        <title>Genome sequencing of Gemmobacter.</title>
        <authorList>
            <person name="Yi H."/>
            <person name="Baek M.-G."/>
        </authorList>
    </citation>
    <scope>NUCLEOTIDE SEQUENCE [LARGE SCALE GENOMIC DNA]</scope>
    <source>
        <strain evidence="2 3">HYN0069</strain>
        <plasmid evidence="3">Plasmid unnamed2</plasmid>
    </source>
</reference>
<dbReference type="PROSITE" id="PS51977">
    <property type="entry name" value="WGR"/>
    <property type="match status" value="1"/>
</dbReference>
<dbReference type="SUPFAM" id="SSF142921">
    <property type="entry name" value="WGR domain-like"/>
    <property type="match status" value="1"/>
</dbReference>
<feature type="domain" description="WGR" evidence="1">
    <location>
        <begin position="1"/>
        <end position="86"/>
    </location>
</feature>
<keyword evidence="3" id="KW-1185">Reference proteome</keyword>
<organism evidence="2 3">
    <name type="scientific">Paragemmobacter aquarius</name>
    <dbReference type="NCBI Taxonomy" id="2169400"/>
    <lineage>
        <taxon>Bacteria</taxon>
        <taxon>Pseudomonadati</taxon>
        <taxon>Pseudomonadota</taxon>
        <taxon>Alphaproteobacteria</taxon>
        <taxon>Rhodobacterales</taxon>
        <taxon>Paracoccaceae</taxon>
        <taxon>Paragemmobacter</taxon>
    </lineage>
</organism>
<name>A0A2S0USK3_9RHOB</name>
<proteinExistence type="predicted"/>
<evidence type="ECO:0000313" key="3">
    <source>
        <dbReference type="Proteomes" id="UP000244496"/>
    </source>
</evidence>